<comment type="cofactor">
    <cofactor evidence="1">
        <name>Mo-molybdopterin</name>
        <dbReference type="ChEBI" id="CHEBI:71302"/>
    </cofactor>
</comment>
<evidence type="ECO:0000256" key="5">
    <source>
        <dbReference type="SAM" id="MobiDB-lite"/>
    </source>
</evidence>
<evidence type="ECO:0000313" key="8">
    <source>
        <dbReference type="EMBL" id="VVE00446.1"/>
    </source>
</evidence>
<evidence type="ECO:0000256" key="2">
    <source>
        <dbReference type="ARBA" id="ARBA00022505"/>
    </source>
</evidence>
<dbReference type="InterPro" id="IPR006311">
    <property type="entry name" value="TAT_signal"/>
</dbReference>
<dbReference type="OrthoDB" id="9795587at2"/>
<dbReference type="Gene3D" id="3.90.420.10">
    <property type="entry name" value="Oxidoreductase, molybdopterin-binding domain"/>
    <property type="match status" value="1"/>
</dbReference>
<protein>
    <submittedName>
        <fullName evidence="8">Oxidase</fullName>
    </submittedName>
</protein>
<dbReference type="GO" id="GO:0008482">
    <property type="term" value="F:sulfite oxidase activity"/>
    <property type="evidence" value="ECO:0007669"/>
    <property type="project" value="TreeGrafter"/>
</dbReference>
<dbReference type="InterPro" id="IPR005066">
    <property type="entry name" value="MoCF_OxRdtse_dimer"/>
</dbReference>
<evidence type="ECO:0000259" key="7">
    <source>
        <dbReference type="Pfam" id="PF03404"/>
    </source>
</evidence>
<keyword evidence="3" id="KW-0479">Metal-binding</keyword>
<dbReference type="Pfam" id="PF03404">
    <property type="entry name" value="Mo-co_dimer"/>
    <property type="match status" value="1"/>
</dbReference>
<dbReference type="GO" id="GO:0043546">
    <property type="term" value="F:molybdopterin cofactor binding"/>
    <property type="evidence" value="ECO:0007669"/>
    <property type="project" value="TreeGrafter"/>
</dbReference>
<feature type="compositionally biased region" description="Low complexity" evidence="5">
    <location>
        <begin position="12"/>
        <end position="21"/>
    </location>
</feature>
<evidence type="ECO:0000256" key="4">
    <source>
        <dbReference type="ARBA" id="ARBA00023002"/>
    </source>
</evidence>
<accession>A0A5E4UKL0</accession>
<dbReference type="Proteomes" id="UP000367825">
    <property type="component" value="Unassembled WGS sequence"/>
</dbReference>
<organism evidence="8 9">
    <name type="scientific">Pandoraea nosoerga</name>
    <dbReference type="NCBI Taxonomy" id="2508296"/>
    <lineage>
        <taxon>Bacteria</taxon>
        <taxon>Pseudomonadati</taxon>
        <taxon>Pseudomonadota</taxon>
        <taxon>Betaproteobacteria</taxon>
        <taxon>Burkholderiales</taxon>
        <taxon>Burkholderiaceae</taxon>
        <taxon>Pandoraea</taxon>
    </lineage>
</organism>
<dbReference type="InterPro" id="IPR000572">
    <property type="entry name" value="OxRdtase_Mopterin-bd_dom"/>
</dbReference>
<keyword evidence="2" id="KW-0500">Molybdenum</keyword>
<dbReference type="PANTHER" id="PTHR19372">
    <property type="entry name" value="SULFITE REDUCTASE"/>
    <property type="match status" value="1"/>
</dbReference>
<evidence type="ECO:0000259" key="6">
    <source>
        <dbReference type="Pfam" id="PF00174"/>
    </source>
</evidence>
<dbReference type="RefSeq" id="WP_150555546.1">
    <property type="nucleotide sequence ID" value="NZ_CABPSC010000007.1"/>
</dbReference>
<feature type="domain" description="Oxidoreductase molybdopterin-binding" evidence="6">
    <location>
        <begin position="136"/>
        <end position="307"/>
    </location>
</feature>
<dbReference type="EMBL" id="CABPSC010000007">
    <property type="protein sequence ID" value="VVE00446.1"/>
    <property type="molecule type" value="Genomic_DNA"/>
</dbReference>
<dbReference type="InterPro" id="IPR008335">
    <property type="entry name" value="Mopterin_OxRdtase_euk"/>
</dbReference>
<dbReference type="GO" id="GO:0006790">
    <property type="term" value="P:sulfur compound metabolic process"/>
    <property type="evidence" value="ECO:0007669"/>
    <property type="project" value="TreeGrafter"/>
</dbReference>
<evidence type="ECO:0000256" key="1">
    <source>
        <dbReference type="ARBA" id="ARBA00001924"/>
    </source>
</evidence>
<dbReference type="InterPro" id="IPR014756">
    <property type="entry name" value="Ig_E-set"/>
</dbReference>
<dbReference type="InterPro" id="IPR036374">
    <property type="entry name" value="OxRdtase_Mopterin-bd_sf"/>
</dbReference>
<feature type="domain" description="Moybdenum cofactor oxidoreductase dimerisation" evidence="7">
    <location>
        <begin position="334"/>
        <end position="442"/>
    </location>
</feature>
<dbReference type="SUPFAM" id="SSF81296">
    <property type="entry name" value="E set domains"/>
    <property type="match status" value="1"/>
</dbReference>
<dbReference type="GO" id="GO:0030151">
    <property type="term" value="F:molybdenum ion binding"/>
    <property type="evidence" value="ECO:0007669"/>
    <property type="project" value="InterPro"/>
</dbReference>
<evidence type="ECO:0000313" key="9">
    <source>
        <dbReference type="Proteomes" id="UP000367825"/>
    </source>
</evidence>
<dbReference type="SUPFAM" id="SSF56524">
    <property type="entry name" value="Oxidoreductase molybdopterin-binding domain"/>
    <property type="match status" value="1"/>
</dbReference>
<dbReference type="Gene3D" id="2.60.40.650">
    <property type="match status" value="1"/>
</dbReference>
<feature type="region of interest" description="Disordered" evidence="5">
    <location>
        <begin position="1"/>
        <end position="21"/>
    </location>
</feature>
<dbReference type="PRINTS" id="PR00407">
    <property type="entry name" value="EUMOPTERIN"/>
</dbReference>
<evidence type="ECO:0000256" key="3">
    <source>
        <dbReference type="ARBA" id="ARBA00022723"/>
    </source>
</evidence>
<dbReference type="GO" id="GO:0020037">
    <property type="term" value="F:heme binding"/>
    <property type="evidence" value="ECO:0007669"/>
    <property type="project" value="TreeGrafter"/>
</dbReference>
<name>A0A5E4UKL0_9BURK</name>
<dbReference type="Pfam" id="PF00174">
    <property type="entry name" value="Oxidored_molyb"/>
    <property type="match status" value="1"/>
</dbReference>
<keyword evidence="4" id="KW-0560">Oxidoreductase</keyword>
<sequence>MKSHDQSAAPTAPHAAPLSTSLSAAPPGDALLAAPPLESPLAAASRRRFLRRAGALGVGASLAGRALDVIAAAAAPQTVTLPFANGERELVAYPQKRPLIRLTARPPQLETPFEVFNDGLITPNDAFFVRYHLAGIPTDIDPAKHRIRVGGSVARPLEISLDSLKKDYGAPVELVAVHQCSGNSRGFFEPRVGGGQIANGAMGNARWRGIPLKRILERAGVSPGAKQVTFEGLDRPIVPATPEFVKALDIEHAMDGEVMIAFAMNGQDLPMLNGFPVRLVVPGYYGTYWVKHLVDINVIDKVFDGFWMASAYRIPDNDCNCVAPGAAPQKTKPIGRFTVRSFVTSHTDGQRVAAGKAVRVRGIAFDGGEGIRDVQFSSDGGQTWQVAQLGEELSKYSFREWTASFTPAQPGEYALKVRATNRAGVTQPLQSLWNPAGYLRNGVETVRVLAA</sequence>
<proteinExistence type="predicted"/>
<reference evidence="8 9" key="1">
    <citation type="submission" date="2019-08" db="EMBL/GenBank/DDBJ databases">
        <authorList>
            <person name="Peeters C."/>
        </authorList>
    </citation>
    <scope>NUCLEOTIDE SEQUENCE [LARGE SCALE GENOMIC DNA]</scope>
    <source>
        <strain evidence="8 9">LMG 31109</strain>
    </source>
</reference>
<dbReference type="PANTHER" id="PTHR19372:SF7">
    <property type="entry name" value="SULFITE OXIDASE, MITOCHONDRIAL"/>
    <property type="match status" value="1"/>
</dbReference>
<keyword evidence="9" id="KW-1185">Reference proteome</keyword>
<dbReference type="PROSITE" id="PS51318">
    <property type="entry name" value="TAT"/>
    <property type="match status" value="1"/>
</dbReference>
<dbReference type="AlphaFoldDB" id="A0A5E4UKL0"/>
<dbReference type="FunFam" id="3.90.420.10:FF:000007">
    <property type="entry name" value="Sulfite:cytochrome c oxidoreductase subunit A"/>
    <property type="match status" value="1"/>
</dbReference>
<gene>
    <name evidence="8" type="ORF">PNO31109_02086</name>
</gene>